<dbReference type="EMBL" id="CP047186">
    <property type="protein sequence ID" value="QHC56736.1"/>
    <property type="molecule type" value="Genomic_DNA"/>
</dbReference>
<evidence type="ECO:0000313" key="3">
    <source>
        <dbReference type="EMBL" id="QHC56736.1"/>
    </source>
</evidence>
<dbReference type="AlphaFoldDB" id="A0A162GIQ1"/>
<feature type="region of interest" description="Disordered" evidence="1">
    <location>
        <begin position="82"/>
        <end position="110"/>
    </location>
</feature>
<sequence length="110" mass="12084">MQKLYYASGYVLLGDEVCGAVVEYAQALANVSKSDFVVVPSLSDEGLRGETRLLIGPASQLFSGPVLDRGVDLDDPAVVESMREKTRRLQPARPTIQARSEDDDDETDYF</sequence>
<proteinExistence type="predicted"/>
<protein>
    <submittedName>
        <fullName evidence="2">Uncharacterized protein</fullName>
    </submittedName>
</protein>
<dbReference type="Proteomes" id="UP000076717">
    <property type="component" value="Unassembled WGS sequence"/>
</dbReference>
<reference evidence="5" key="3">
    <citation type="submission" date="2019-12" db="EMBL/GenBank/DDBJ databases">
        <title>Complete and draft genome sequences of new strains and members of some known species of the genus Rathayibacter isolated from plants.</title>
        <authorList>
            <person name="Tarlachkov S.V."/>
            <person name="Starodumova I.P."/>
            <person name="Dorofeeva L.V."/>
            <person name="Prisyazhnaya N.V."/>
            <person name="Leyn S."/>
            <person name="Zlamal J."/>
            <person name="Elan M."/>
            <person name="Osterman A.L."/>
            <person name="Nadler S."/>
            <person name="Subbotin S.A."/>
            <person name="Evtushenko L.I."/>
        </authorList>
    </citation>
    <scope>NUCLEOTIDE SEQUENCE [LARGE SCALE GENOMIC DNA]</scope>
    <source>
        <strain evidence="5">VKM Ac-2761</strain>
    </source>
</reference>
<name>A0A162GIQ1_9MICO</name>
<dbReference type="EMBL" id="LIIN01000024">
    <property type="protein sequence ID" value="KZX21829.1"/>
    <property type="molecule type" value="Genomic_DNA"/>
</dbReference>
<evidence type="ECO:0000256" key="1">
    <source>
        <dbReference type="SAM" id="MobiDB-lite"/>
    </source>
</evidence>
<gene>
    <name evidence="2" type="ORF">ACH61_01041</name>
    <name evidence="3" type="ORF">GSU10_14605</name>
</gene>
<dbReference type="RefSeq" id="WP_068209267.1">
    <property type="nucleotide sequence ID" value="NZ_CP047186.1"/>
</dbReference>
<reference evidence="3" key="2">
    <citation type="submission" date="2019-12" db="EMBL/GenBank/DDBJ databases">
        <title>Complete and Draft Genome Sequences of New Strains and Members of Some Known Species of the Genus Rathayibacter isolated from Plants.</title>
        <authorList>
            <person name="Tarlachkov S.V."/>
            <person name="Starodumova I.P."/>
            <person name="Dorofeeva L.V."/>
            <person name="Prisyazhnaya N.V."/>
            <person name="Leyn S.A."/>
            <person name="Zlamal J.E."/>
            <person name="Elane M.L."/>
            <person name="Osterman A.L."/>
            <person name="Nadler S.A."/>
            <person name="Subbotin S.A."/>
            <person name="Evtushenko L.I."/>
        </authorList>
    </citation>
    <scope>NUCLEOTIDE SEQUENCE</scope>
    <source>
        <strain evidence="3">VKM Ac-2761</strain>
    </source>
</reference>
<dbReference type="OrthoDB" id="5119511at2"/>
<evidence type="ECO:0000313" key="4">
    <source>
        <dbReference type="Proteomes" id="UP000076717"/>
    </source>
</evidence>
<dbReference type="PATRIC" id="fig|1671680.3.peg.1091"/>
<accession>A0A162GIQ1</accession>
<reference evidence="2 4" key="1">
    <citation type="submission" date="2015-08" db="EMBL/GenBank/DDBJ databases">
        <title>Draft Genome Sequence of Rathayibacter sp. Strain VKM Ac-2596 Isolated from Leaf Gall Induced by Plant-Parasitic Nematodes.</title>
        <authorList>
            <person name="Vasilenko O.V."/>
            <person name="Starodumova I.P."/>
            <person name="Tarlachkov S.V."/>
            <person name="Dorofeeva L.V."/>
            <person name="Evtushenko L.I."/>
        </authorList>
    </citation>
    <scope>NUCLEOTIDE SEQUENCE [LARGE SCALE GENOMIC DNA]</scope>
    <source>
        <strain evidence="2 4">VKM Ac-2596</strain>
    </source>
</reference>
<keyword evidence="4" id="KW-1185">Reference proteome</keyword>
<dbReference type="KEGG" id="rte:GSU10_14605"/>
<evidence type="ECO:0000313" key="5">
    <source>
        <dbReference type="Proteomes" id="UP000465031"/>
    </source>
</evidence>
<feature type="compositionally biased region" description="Acidic residues" evidence="1">
    <location>
        <begin position="101"/>
        <end position="110"/>
    </location>
</feature>
<evidence type="ECO:0000313" key="2">
    <source>
        <dbReference type="EMBL" id="KZX21829.1"/>
    </source>
</evidence>
<organism evidence="2 4">
    <name type="scientific">Rathayibacter tanaceti</name>
    <dbReference type="NCBI Taxonomy" id="1671680"/>
    <lineage>
        <taxon>Bacteria</taxon>
        <taxon>Bacillati</taxon>
        <taxon>Actinomycetota</taxon>
        <taxon>Actinomycetes</taxon>
        <taxon>Micrococcales</taxon>
        <taxon>Microbacteriaceae</taxon>
        <taxon>Rathayibacter</taxon>
    </lineage>
</organism>
<dbReference type="Proteomes" id="UP000465031">
    <property type="component" value="Chromosome"/>
</dbReference>